<organism evidence="1 2">
    <name type="scientific">Hyalomma asiaticum</name>
    <name type="common">Tick</name>
    <dbReference type="NCBI Taxonomy" id="266040"/>
    <lineage>
        <taxon>Eukaryota</taxon>
        <taxon>Metazoa</taxon>
        <taxon>Ecdysozoa</taxon>
        <taxon>Arthropoda</taxon>
        <taxon>Chelicerata</taxon>
        <taxon>Arachnida</taxon>
        <taxon>Acari</taxon>
        <taxon>Parasitiformes</taxon>
        <taxon>Ixodida</taxon>
        <taxon>Ixodoidea</taxon>
        <taxon>Ixodidae</taxon>
        <taxon>Hyalomminae</taxon>
        <taxon>Hyalomma</taxon>
    </lineage>
</organism>
<name>A0ACB7RK93_HYAAI</name>
<proteinExistence type="predicted"/>
<dbReference type="Proteomes" id="UP000821845">
    <property type="component" value="Chromosome 9"/>
</dbReference>
<reference evidence="1" key="1">
    <citation type="submission" date="2020-05" db="EMBL/GenBank/DDBJ databases">
        <title>Large-scale comparative analyses of tick genomes elucidate their genetic diversity and vector capacities.</title>
        <authorList>
            <person name="Jia N."/>
            <person name="Wang J."/>
            <person name="Shi W."/>
            <person name="Du L."/>
            <person name="Sun Y."/>
            <person name="Zhan W."/>
            <person name="Jiang J."/>
            <person name="Wang Q."/>
            <person name="Zhang B."/>
            <person name="Ji P."/>
            <person name="Sakyi L.B."/>
            <person name="Cui X."/>
            <person name="Yuan T."/>
            <person name="Jiang B."/>
            <person name="Yang W."/>
            <person name="Lam T.T.-Y."/>
            <person name="Chang Q."/>
            <person name="Ding S."/>
            <person name="Wang X."/>
            <person name="Zhu J."/>
            <person name="Ruan X."/>
            <person name="Zhao L."/>
            <person name="Wei J."/>
            <person name="Que T."/>
            <person name="Du C."/>
            <person name="Cheng J."/>
            <person name="Dai P."/>
            <person name="Han X."/>
            <person name="Huang E."/>
            <person name="Gao Y."/>
            <person name="Liu J."/>
            <person name="Shao H."/>
            <person name="Ye R."/>
            <person name="Li L."/>
            <person name="Wei W."/>
            <person name="Wang X."/>
            <person name="Wang C."/>
            <person name="Yang T."/>
            <person name="Huo Q."/>
            <person name="Li W."/>
            <person name="Guo W."/>
            <person name="Chen H."/>
            <person name="Zhou L."/>
            <person name="Ni X."/>
            <person name="Tian J."/>
            <person name="Zhou Y."/>
            <person name="Sheng Y."/>
            <person name="Liu T."/>
            <person name="Pan Y."/>
            <person name="Xia L."/>
            <person name="Li J."/>
            <person name="Zhao F."/>
            <person name="Cao W."/>
        </authorList>
    </citation>
    <scope>NUCLEOTIDE SEQUENCE</scope>
    <source>
        <strain evidence="1">Hyas-2018</strain>
    </source>
</reference>
<accession>A0ACB7RK93</accession>
<sequence>MTPGPRPFGGMQCEMPCVDVGRLATTLETISQKLKARGVDFDKPCGRSADNASRCWTTSHLHAMNEAMRVASMHIFEHAPGMLTLSSVQGVYPECQKIESTLLESAAIVYTLLKEHRCLTRLYLGNTAVLFFYYPMMLSKALQQNEWLQEVRANLCERKSFRDRTHAFETLSSALAKFSARLDVLAINRLVPAVESDVIQAARRGTLRHLVLSNGVSGKVARRLYRAVGCSSLRVLELGHDLKIPPFDAAMLSDALRRTETLRKLTVEWVVTKGALGTLLESLKDNASLEELSLSCFYETGHKLSEGLTALHSNRVLKCLKLIEVGLNDESALIVADVLRKNGVLQDVCLATNGITDRGALALAMALRENSTLKRLDISECTFSHKALSGFIESLSSNTTVEHVRLGAVKVPKAWTPSSLLTADIYARLDVTWNTRCLEDWAASLRQGRHHFPRLSIGWTSRAKSSAVESWFDAAQSSGVSITELVINTAGRAVQCWSATVSFLETTSTLKKLTVDTDGFCCSYVTAIIRGLARNTTVSEAEFHMCLYKSQDVKALRKLMRTNRTLHRLAFSDHGLRDSDVQSLASALEDNFVLLSFDTDNTSGISLYPILSILDRNKYLLNRAVEYVLKSSTEEESIRALRLLSTTDSLLDAVAEVSGKGREECRVLVQESKTHFDMTPGSKYLRCVLREMPCVDYGQLAAKIKSISLKFQARGVDLDNACCKTADNASRCWITWHLPALNQAMCVASMHVFEHAPGMFTLGPVANVSSNYHDIESTLLESATLVYVLLKHHRCVTRLDLDESSLLFCYFPALLSKALRQSSGLEQLRVRVYDVGGVWRETHALAILSAALANLSVRLNVLDFDNLVPTAESVVALTEAVSRGRLQRLALSNGATHKIARKLFRAVAHSSCLSALEIGGSRLRPISNATALSNSLKSNKTLRKLNIQRLENDAIGTVLKSLKDNATLEELELLYSFEEPNHVLWEGLEALTSNRGLKRLKLVQVNLSNSCALVMADILRKNDVLEEVCLSQNRITNLGAGALAKALQQNSTLKRLDIYERALSYEAVSGFAKSLTLNTTVEYVRLGGIDIPETWAPSSPLTADICARLDAAWNTRGLEEWASSLRQGRHHFARLCVGWTANAMPSSVAQWFDAARANGTSITELVINGPGRFAQECGEAVMSFLEGTTSLKKITLGSSDRSDSYVNAIIRGLARNKSVGVAEFHQFLAVDYDVKPLQELMLANRTLHRLSFKAHYIQKHAVRFLARALKDNYVLVSFDLENTPRENMYPILSILDRNRSLLNRAVECALNLSTDVESVQALQLLSTTDSLLDVVAEVSGKGHDECRNLVQESIRRLQYACASKNTV</sequence>
<dbReference type="EMBL" id="CM023489">
    <property type="protein sequence ID" value="KAH6921799.1"/>
    <property type="molecule type" value="Genomic_DNA"/>
</dbReference>
<evidence type="ECO:0000313" key="2">
    <source>
        <dbReference type="Proteomes" id="UP000821845"/>
    </source>
</evidence>
<comment type="caution">
    <text evidence="1">The sequence shown here is derived from an EMBL/GenBank/DDBJ whole genome shotgun (WGS) entry which is preliminary data.</text>
</comment>
<protein>
    <submittedName>
        <fullName evidence="1">Uncharacterized protein</fullName>
    </submittedName>
</protein>
<keyword evidence="2" id="KW-1185">Reference proteome</keyword>
<gene>
    <name evidence="1" type="ORF">HPB50_004998</name>
</gene>
<evidence type="ECO:0000313" key="1">
    <source>
        <dbReference type="EMBL" id="KAH6921799.1"/>
    </source>
</evidence>